<dbReference type="Gene3D" id="3.40.50.1820">
    <property type="entry name" value="alpha/beta hydrolase"/>
    <property type="match status" value="1"/>
</dbReference>
<evidence type="ECO:0000256" key="1">
    <source>
        <dbReference type="ARBA" id="ARBA00022729"/>
    </source>
</evidence>
<dbReference type="NCBIfam" id="TIGR01409">
    <property type="entry name" value="TAT_signal_seq"/>
    <property type="match status" value="1"/>
</dbReference>
<accession>A0A7C9LJI1</accession>
<feature type="domain" description="AB hydrolase-1" evidence="3">
    <location>
        <begin position="60"/>
        <end position="289"/>
    </location>
</feature>
<name>A0A7C9LJI1_9GAMM</name>
<gene>
    <name evidence="4" type="ORF">GN331_11040</name>
</gene>
<sequence>MNRREFLRAAAVVVAAGSFGIGPASADGLRAAEWTAARKFVNTPFGDIAYVERGVGRVALFLHGFPLNGFQWRGALPRLSPYRRCIAPDFMALGFTAVAEGQSVAPAAQVAMLVSLLDTLGIDDVDLVANDSGGAVAQLFVVQHPERVRTLLLTNCDAEPDSPPPALLPVIELSKEGKFVDQWLAPWHADTGLARSSEGIGGMCYADAAHPTDEAIAMYLGPLVASPQRKALVHAYAMGLDPNPLAGIAAKLSAVRVPVRILWGTGDTIFSPESAGYLDRTFGNSMGVRRIAGAKLFWPEERPDIIAEEALRLWT</sequence>
<dbReference type="InterPro" id="IPR050266">
    <property type="entry name" value="AB_hydrolase_sf"/>
</dbReference>
<evidence type="ECO:0000313" key="4">
    <source>
        <dbReference type="EMBL" id="MUV14739.1"/>
    </source>
</evidence>
<dbReference type="RefSeq" id="WP_156642096.1">
    <property type="nucleotide sequence ID" value="NZ_WOXT01000003.1"/>
</dbReference>
<dbReference type="PRINTS" id="PR00412">
    <property type="entry name" value="EPOXHYDRLASE"/>
</dbReference>
<evidence type="ECO:0000259" key="3">
    <source>
        <dbReference type="Pfam" id="PF00561"/>
    </source>
</evidence>
<keyword evidence="5" id="KW-1185">Reference proteome</keyword>
<dbReference type="SUPFAM" id="SSF53474">
    <property type="entry name" value="alpha/beta-Hydrolases"/>
    <property type="match status" value="1"/>
</dbReference>
<dbReference type="InterPro" id="IPR000073">
    <property type="entry name" value="AB_hydrolase_1"/>
</dbReference>
<dbReference type="InterPro" id="IPR029058">
    <property type="entry name" value="AB_hydrolase_fold"/>
</dbReference>
<keyword evidence="1 2" id="KW-0732">Signal</keyword>
<dbReference type="GO" id="GO:0016020">
    <property type="term" value="C:membrane"/>
    <property type="evidence" value="ECO:0007669"/>
    <property type="project" value="TreeGrafter"/>
</dbReference>
<dbReference type="PANTHER" id="PTHR43798">
    <property type="entry name" value="MONOACYLGLYCEROL LIPASE"/>
    <property type="match status" value="1"/>
</dbReference>
<dbReference type="GO" id="GO:0016787">
    <property type="term" value="F:hydrolase activity"/>
    <property type="evidence" value="ECO:0007669"/>
    <property type="project" value="UniProtKB-KW"/>
</dbReference>
<evidence type="ECO:0000313" key="5">
    <source>
        <dbReference type="Proteomes" id="UP000479692"/>
    </source>
</evidence>
<dbReference type="EMBL" id="WOXT01000003">
    <property type="protein sequence ID" value="MUV14739.1"/>
    <property type="molecule type" value="Genomic_DNA"/>
</dbReference>
<dbReference type="PROSITE" id="PS51318">
    <property type="entry name" value="TAT"/>
    <property type="match status" value="1"/>
</dbReference>
<comment type="caution">
    <text evidence="4">The sequence shown here is derived from an EMBL/GenBank/DDBJ whole genome shotgun (WGS) entry which is preliminary data.</text>
</comment>
<dbReference type="Pfam" id="PF00561">
    <property type="entry name" value="Abhydrolase_1"/>
    <property type="match status" value="1"/>
</dbReference>
<evidence type="ECO:0000256" key="2">
    <source>
        <dbReference type="SAM" id="SignalP"/>
    </source>
</evidence>
<reference evidence="4 5" key="1">
    <citation type="submission" date="2019-12" db="EMBL/GenBank/DDBJ databases">
        <authorList>
            <person name="Xu J."/>
        </authorList>
    </citation>
    <scope>NUCLEOTIDE SEQUENCE [LARGE SCALE GENOMIC DNA]</scope>
    <source>
        <strain evidence="4 5">HX-5-24</strain>
    </source>
</reference>
<feature type="chain" id="PRO_5028943556" evidence="2">
    <location>
        <begin position="27"/>
        <end position="315"/>
    </location>
</feature>
<dbReference type="PRINTS" id="PR00111">
    <property type="entry name" value="ABHYDROLASE"/>
</dbReference>
<dbReference type="PANTHER" id="PTHR43798:SF24">
    <property type="entry name" value="CIS-3-ALKYL-4-ALKYLOXETAN-2-ONE DECARBOXYLASE"/>
    <property type="match status" value="1"/>
</dbReference>
<proteinExistence type="predicted"/>
<dbReference type="AlphaFoldDB" id="A0A7C9LJI1"/>
<organism evidence="4 5">
    <name type="scientific">Noviluteimonas gilva</name>
    <dbReference type="NCBI Taxonomy" id="2682097"/>
    <lineage>
        <taxon>Bacteria</taxon>
        <taxon>Pseudomonadati</taxon>
        <taxon>Pseudomonadota</taxon>
        <taxon>Gammaproteobacteria</taxon>
        <taxon>Lysobacterales</taxon>
        <taxon>Lysobacteraceae</taxon>
        <taxon>Noviluteimonas</taxon>
    </lineage>
</organism>
<protein>
    <submittedName>
        <fullName evidence="4">Alpha/beta fold hydrolase</fullName>
    </submittedName>
</protein>
<dbReference type="InterPro" id="IPR000639">
    <property type="entry name" value="Epox_hydrolase-like"/>
</dbReference>
<keyword evidence="4" id="KW-0378">Hydrolase</keyword>
<dbReference type="InterPro" id="IPR019546">
    <property type="entry name" value="TAT_signal_bac_arc"/>
</dbReference>
<feature type="signal peptide" evidence="2">
    <location>
        <begin position="1"/>
        <end position="26"/>
    </location>
</feature>
<dbReference type="Proteomes" id="UP000479692">
    <property type="component" value="Unassembled WGS sequence"/>
</dbReference>
<dbReference type="InterPro" id="IPR006311">
    <property type="entry name" value="TAT_signal"/>
</dbReference>